<accession>A0ABV3T4F7</accession>
<dbReference type="RefSeq" id="WP_367995509.1">
    <property type="nucleotide sequence ID" value="NZ_JBFPJR010000047.1"/>
</dbReference>
<keyword evidence="2" id="KW-1003">Cell membrane</keyword>
<feature type="transmembrane region" description="Helical" evidence="6">
    <location>
        <begin position="324"/>
        <end position="345"/>
    </location>
</feature>
<evidence type="ECO:0000256" key="2">
    <source>
        <dbReference type="ARBA" id="ARBA00022475"/>
    </source>
</evidence>
<evidence type="ECO:0000256" key="5">
    <source>
        <dbReference type="ARBA" id="ARBA00023136"/>
    </source>
</evidence>
<feature type="transmembrane region" description="Helical" evidence="6">
    <location>
        <begin position="357"/>
        <end position="376"/>
    </location>
</feature>
<sequence>MSLHLARRLGWGVADQAVSSISNFAVSLVVARELGPHDFGVFSLAFVTYAVVLNASRGLATDTLMVRFSNASREAWRPAVAAATATAVAVGVAAGLLCAVAGLALPGPLGTGFLVLGAGLPLLMLQDAWRFAFFAIGRGDRALVLDLLWTVLLIGGLVGLVGLGWESDAACLAMFGASAAISALTGMAFARVRPRPSAVRGWLVDHLHLGGRYLIENLAVGSSRQLRLVCVGLAAGVVSVGQIRAAEILMGPFLVVLMGIAQVAVPEASHVLKQQPARTTRFLLALGGVQAALAALWGTAMLVVLPLGVGQALLGDIWHAVDPLVLPATIAVCLGCLSGVATTGLRAMGLSRRSLPAQLTGSALYVVGGGLGALVGDAKGSAWGYALGAGIGVVIWWWQLRRGLREHTAAVPTALEPAGALP</sequence>
<dbReference type="InterPro" id="IPR050833">
    <property type="entry name" value="Poly_Biosynth_Transport"/>
</dbReference>
<evidence type="ECO:0000313" key="8">
    <source>
        <dbReference type="Proteomes" id="UP001556631"/>
    </source>
</evidence>
<feature type="transmembrane region" description="Helical" evidence="6">
    <location>
        <begin position="80"/>
        <end position="105"/>
    </location>
</feature>
<feature type="transmembrane region" description="Helical" evidence="6">
    <location>
        <begin position="169"/>
        <end position="190"/>
    </location>
</feature>
<organism evidence="7 8">
    <name type="scientific">Nocardioides eburneus</name>
    <dbReference type="NCBI Taxonomy" id="3231482"/>
    <lineage>
        <taxon>Bacteria</taxon>
        <taxon>Bacillati</taxon>
        <taxon>Actinomycetota</taxon>
        <taxon>Actinomycetes</taxon>
        <taxon>Propionibacteriales</taxon>
        <taxon>Nocardioidaceae</taxon>
        <taxon>Nocardioides</taxon>
    </lineage>
</organism>
<evidence type="ECO:0000313" key="7">
    <source>
        <dbReference type="EMBL" id="MEX0429542.1"/>
    </source>
</evidence>
<feature type="transmembrane region" description="Helical" evidence="6">
    <location>
        <begin position="39"/>
        <end position="60"/>
    </location>
</feature>
<dbReference type="EMBL" id="JBFPJR010000047">
    <property type="protein sequence ID" value="MEX0429542.1"/>
    <property type="molecule type" value="Genomic_DNA"/>
</dbReference>
<dbReference type="PANTHER" id="PTHR30250:SF26">
    <property type="entry name" value="PSMA PROTEIN"/>
    <property type="match status" value="1"/>
</dbReference>
<name>A0ABV3T4F7_9ACTN</name>
<gene>
    <name evidence="7" type="ORF">AB3X52_18140</name>
</gene>
<evidence type="ECO:0000256" key="3">
    <source>
        <dbReference type="ARBA" id="ARBA00022692"/>
    </source>
</evidence>
<evidence type="ECO:0000256" key="6">
    <source>
        <dbReference type="SAM" id="Phobius"/>
    </source>
</evidence>
<feature type="transmembrane region" description="Helical" evidence="6">
    <location>
        <begin position="143"/>
        <end position="163"/>
    </location>
</feature>
<dbReference type="PANTHER" id="PTHR30250">
    <property type="entry name" value="PST FAMILY PREDICTED COLANIC ACID TRANSPORTER"/>
    <property type="match status" value="1"/>
</dbReference>
<feature type="transmembrane region" description="Helical" evidence="6">
    <location>
        <begin position="282"/>
        <end position="304"/>
    </location>
</feature>
<keyword evidence="3 6" id="KW-0812">Transmembrane</keyword>
<feature type="transmembrane region" description="Helical" evidence="6">
    <location>
        <begin position="382"/>
        <end position="398"/>
    </location>
</feature>
<evidence type="ECO:0000256" key="1">
    <source>
        <dbReference type="ARBA" id="ARBA00004651"/>
    </source>
</evidence>
<comment type="caution">
    <text evidence="7">The sequence shown here is derived from an EMBL/GenBank/DDBJ whole genome shotgun (WGS) entry which is preliminary data.</text>
</comment>
<evidence type="ECO:0008006" key="9">
    <source>
        <dbReference type="Google" id="ProtNLM"/>
    </source>
</evidence>
<dbReference type="CDD" id="cd13126">
    <property type="entry name" value="MATE_like_11"/>
    <property type="match status" value="1"/>
</dbReference>
<feature type="transmembrane region" description="Helical" evidence="6">
    <location>
        <begin position="111"/>
        <end position="131"/>
    </location>
</feature>
<comment type="subcellular location">
    <subcellularLocation>
        <location evidence="1">Cell membrane</location>
        <topology evidence="1">Multi-pass membrane protein</topology>
    </subcellularLocation>
</comment>
<dbReference type="Proteomes" id="UP001556631">
    <property type="component" value="Unassembled WGS sequence"/>
</dbReference>
<keyword evidence="4 6" id="KW-1133">Transmembrane helix</keyword>
<evidence type="ECO:0000256" key="4">
    <source>
        <dbReference type="ARBA" id="ARBA00022989"/>
    </source>
</evidence>
<proteinExistence type="predicted"/>
<keyword evidence="5 6" id="KW-0472">Membrane</keyword>
<reference evidence="7 8" key="1">
    <citation type="submission" date="2024-07" db="EMBL/GenBank/DDBJ databases">
        <authorList>
            <person name="Lee S."/>
            <person name="Kang M."/>
        </authorList>
    </citation>
    <scope>NUCLEOTIDE SEQUENCE [LARGE SCALE GENOMIC DNA]</scope>
    <source>
        <strain evidence="7 8">DS6</strain>
    </source>
</reference>
<keyword evidence="8" id="KW-1185">Reference proteome</keyword>
<protein>
    <recommendedName>
        <fullName evidence="9">Lipopolysaccharide biosynthesis protein</fullName>
    </recommendedName>
</protein>